<evidence type="ECO:0000313" key="2">
    <source>
        <dbReference type="EMBL" id="VDN12630.1"/>
    </source>
</evidence>
<evidence type="ECO:0000313" key="3">
    <source>
        <dbReference type="Proteomes" id="UP000281553"/>
    </source>
</evidence>
<protein>
    <submittedName>
        <fullName evidence="2">Uncharacterized protein</fullName>
    </submittedName>
</protein>
<keyword evidence="3" id="KW-1185">Reference proteome</keyword>
<dbReference type="OrthoDB" id="10489160at2759"/>
<sequence length="201" mass="20869">MAAISLLNRVTGSSDATYLKLDESDLSQRHLQMRTDVYESIGHSSMSVYVNSWYVGHSQAVGPRRPRVDCAGDDVPATFFTPASDFAASNGVRQSSTNQQSAVNAAAAPGVPPSVSGWQTPDSGACSCSTNDASGSAATGPGIPLTSNVHLAPTFLIHGFHLLPLHALLAHLTTLSTPASMRPLCPDGNHSAISPSVVNTS</sequence>
<proteinExistence type="predicted"/>
<dbReference type="Proteomes" id="UP000281553">
    <property type="component" value="Unassembled WGS sequence"/>
</dbReference>
<reference evidence="2 3" key="1">
    <citation type="submission" date="2018-11" db="EMBL/GenBank/DDBJ databases">
        <authorList>
            <consortium name="Pathogen Informatics"/>
        </authorList>
    </citation>
    <scope>NUCLEOTIDE SEQUENCE [LARGE SCALE GENOMIC DNA]</scope>
</reference>
<accession>A0A3P7LGV9</accession>
<dbReference type="AlphaFoldDB" id="A0A3P7LGV9"/>
<dbReference type="EMBL" id="UYRU01054359">
    <property type="protein sequence ID" value="VDN12630.1"/>
    <property type="molecule type" value="Genomic_DNA"/>
</dbReference>
<name>A0A3P7LGV9_DIBLA</name>
<evidence type="ECO:0000256" key="1">
    <source>
        <dbReference type="SAM" id="MobiDB-lite"/>
    </source>
</evidence>
<organism evidence="2 3">
    <name type="scientific">Dibothriocephalus latus</name>
    <name type="common">Fish tapeworm</name>
    <name type="synonym">Diphyllobothrium latum</name>
    <dbReference type="NCBI Taxonomy" id="60516"/>
    <lineage>
        <taxon>Eukaryota</taxon>
        <taxon>Metazoa</taxon>
        <taxon>Spiralia</taxon>
        <taxon>Lophotrochozoa</taxon>
        <taxon>Platyhelminthes</taxon>
        <taxon>Cestoda</taxon>
        <taxon>Eucestoda</taxon>
        <taxon>Diphyllobothriidea</taxon>
        <taxon>Diphyllobothriidae</taxon>
        <taxon>Dibothriocephalus</taxon>
    </lineage>
</organism>
<gene>
    <name evidence="2" type="ORF">DILT_LOCUS8461</name>
</gene>
<feature type="region of interest" description="Disordered" evidence="1">
    <location>
        <begin position="94"/>
        <end position="115"/>
    </location>
</feature>